<comment type="caution">
    <text evidence="8">The sequence shown here is derived from an EMBL/GenBank/DDBJ whole genome shotgun (WGS) entry which is preliminary data.</text>
</comment>
<dbReference type="PANTHER" id="PTHR46458">
    <property type="entry name" value="BLR2807 PROTEIN"/>
    <property type="match status" value="1"/>
</dbReference>
<dbReference type="PROSITE" id="PS01033">
    <property type="entry name" value="GLOBIN"/>
    <property type="match status" value="1"/>
</dbReference>
<keyword evidence="2 6" id="KW-0349">Heme</keyword>
<evidence type="ECO:0000313" key="8">
    <source>
        <dbReference type="EMBL" id="CAJ1967198.1"/>
    </source>
</evidence>
<dbReference type="SUPFAM" id="SSF46458">
    <property type="entry name" value="Globin-like"/>
    <property type="match status" value="1"/>
</dbReference>
<sequence>MIETLNFHQVNNVIESWMQLQAVPKYSEQAGVILFRKLFKICPAVLPIFSFGKDTVVDDEFLKSPRFRTHANVLLRTFSGTVDMLGPNLEDMRDTLVALGRKHKRYGVNKEYFEYMGIALLETVQELLTESFTAEQKLCWEQCWEVMINMMVEGLED</sequence>
<reference evidence="8" key="1">
    <citation type="submission" date="2023-08" db="EMBL/GenBank/DDBJ databases">
        <authorList>
            <person name="Audoor S."/>
            <person name="Bilcke G."/>
        </authorList>
    </citation>
    <scope>NUCLEOTIDE SEQUENCE</scope>
</reference>
<protein>
    <recommendedName>
        <fullName evidence="7">Globin domain-containing protein</fullName>
    </recommendedName>
</protein>
<keyword evidence="5" id="KW-0408">Iron</keyword>
<dbReference type="CDD" id="cd01040">
    <property type="entry name" value="Mb-like"/>
    <property type="match status" value="1"/>
</dbReference>
<dbReference type="InterPro" id="IPR050532">
    <property type="entry name" value="Globin-like_OT"/>
</dbReference>
<evidence type="ECO:0000256" key="3">
    <source>
        <dbReference type="ARBA" id="ARBA00022621"/>
    </source>
</evidence>
<evidence type="ECO:0000259" key="7">
    <source>
        <dbReference type="PROSITE" id="PS01033"/>
    </source>
</evidence>
<dbReference type="Pfam" id="PF00042">
    <property type="entry name" value="Globin"/>
    <property type="match status" value="1"/>
</dbReference>
<dbReference type="InterPro" id="IPR009050">
    <property type="entry name" value="Globin-like_sf"/>
</dbReference>
<dbReference type="Proteomes" id="UP001295423">
    <property type="component" value="Unassembled WGS sequence"/>
</dbReference>
<keyword evidence="1 6" id="KW-0813">Transport</keyword>
<dbReference type="InterPro" id="IPR012292">
    <property type="entry name" value="Globin/Proto"/>
</dbReference>
<dbReference type="GO" id="GO:0005344">
    <property type="term" value="F:oxygen carrier activity"/>
    <property type="evidence" value="ECO:0007669"/>
    <property type="project" value="UniProtKB-KW"/>
</dbReference>
<dbReference type="GO" id="GO:0046872">
    <property type="term" value="F:metal ion binding"/>
    <property type="evidence" value="ECO:0007669"/>
    <property type="project" value="UniProtKB-KW"/>
</dbReference>
<feature type="domain" description="Globin" evidence="7">
    <location>
        <begin position="4"/>
        <end position="156"/>
    </location>
</feature>
<evidence type="ECO:0000256" key="1">
    <source>
        <dbReference type="ARBA" id="ARBA00022448"/>
    </source>
</evidence>
<dbReference type="InterPro" id="IPR044399">
    <property type="entry name" value="Mb-like_M"/>
</dbReference>
<dbReference type="GO" id="GO:0019825">
    <property type="term" value="F:oxygen binding"/>
    <property type="evidence" value="ECO:0007669"/>
    <property type="project" value="InterPro"/>
</dbReference>
<dbReference type="GO" id="GO:0020037">
    <property type="term" value="F:heme binding"/>
    <property type="evidence" value="ECO:0007669"/>
    <property type="project" value="InterPro"/>
</dbReference>
<name>A0AAD2GB57_9STRA</name>
<evidence type="ECO:0000256" key="4">
    <source>
        <dbReference type="ARBA" id="ARBA00022723"/>
    </source>
</evidence>
<dbReference type="PANTHER" id="PTHR46458:SF1">
    <property type="entry name" value="GEO09476P1"/>
    <property type="match status" value="1"/>
</dbReference>
<organism evidence="8 9">
    <name type="scientific">Cylindrotheca closterium</name>
    <dbReference type="NCBI Taxonomy" id="2856"/>
    <lineage>
        <taxon>Eukaryota</taxon>
        <taxon>Sar</taxon>
        <taxon>Stramenopiles</taxon>
        <taxon>Ochrophyta</taxon>
        <taxon>Bacillariophyta</taxon>
        <taxon>Bacillariophyceae</taxon>
        <taxon>Bacillariophycidae</taxon>
        <taxon>Bacillariales</taxon>
        <taxon>Bacillariaceae</taxon>
        <taxon>Cylindrotheca</taxon>
    </lineage>
</organism>
<keyword evidence="3 6" id="KW-0561">Oxygen transport</keyword>
<keyword evidence="9" id="KW-1185">Reference proteome</keyword>
<keyword evidence="4" id="KW-0479">Metal-binding</keyword>
<dbReference type="EMBL" id="CAKOGP040002314">
    <property type="protein sequence ID" value="CAJ1967198.1"/>
    <property type="molecule type" value="Genomic_DNA"/>
</dbReference>
<dbReference type="AlphaFoldDB" id="A0AAD2GB57"/>
<proteinExistence type="inferred from homology"/>
<evidence type="ECO:0000313" key="9">
    <source>
        <dbReference type="Proteomes" id="UP001295423"/>
    </source>
</evidence>
<dbReference type="InterPro" id="IPR000971">
    <property type="entry name" value="Globin"/>
</dbReference>
<evidence type="ECO:0000256" key="2">
    <source>
        <dbReference type="ARBA" id="ARBA00022617"/>
    </source>
</evidence>
<gene>
    <name evidence="8" type="ORF">CYCCA115_LOCUS22661</name>
</gene>
<evidence type="ECO:0000256" key="6">
    <source>
        <dbReference type="RuleBase" id="RU000356"/>
    </source>
</evidence>
<evidence type="ECO:0000256" key="5">
    <source>
        <dbReference type="ARBA" id="ARBA00023004"/>
    </source>
</evidence>
<accession>A0AAD2GB57</accession>
<comment type="similarity">
    <text evidence="6">Belongs to the globin family.</text>
</comment>
<dbReference type="Gene3D" id="1.10.490.10">
    <property type="entry name" value="Globins"/>
    <property type="match status" value="1"/>
</dbReference>